<evidence type="ECO:0000256" key="2">
    <source>
        <dbReference type="ARBA" id="ARBA00002451"/>
    </source>
</evidence>
<dbReference type="GO" id="GO:0006508">
    <property type="term" value="P:proteolysis"/>
    <property type="evidence" value="ECO:0007669"/>
    <property type="project" value="UniProtKB-KW"/>
</dbReference>
<dbReference type="GO" id="GO:0046872">
    <property type="term" value="F:metal ion binding"/>
    <property type="evidence" value="ECO:0007669"/>
    <property type="project" value="UniProtKB-UniRule"/>
</dbReference>
<feature type="active site" description="Charge relay system" evidence="11">
    <location>
        <position position="157"/>
    </location>
</feature>
<evidence type="ECO:0000256" key="1">
    <source>
        <dbReference type="ARBA" id="ARBA00001910"/>
    </source>
</evidence>
<evidence type="ECO:0000256" key="6">
    <source>
        <dbReference type="ARBA" id="ARBA00022723"/>
    </source>
</evidence>
<feature type="domain" description="Peptidase S53" evidence="13">
    <location>
        <begin position="81"/>
        <end position="437"/>
    </location>
</feature>
<dbReference type="Pfam" id="PF00082">
    <property type="entry name" value="Peptidase_S8"/>
    <property type="match status" value="1"/>
</dbReference>
<reference evidence="14 15" key="1">
    <citation type="submission" date="2019-02" db="EMBL/GenBank/DDBJ databases">
        <title>Genome sequencing of the rare red list fungi Hericium alpestre (H. flagellum).</title>
        <authorList>
            <person name="Buettner E."/>
            <person name="Kellner H."/>
        </authorList>
    </citation>
    <scope>NUCLEOTIDE SEQUENCE [LARGE SCALE GENOMIC DNA]</scope>
    <source>
        <strain evidence="14 15">DSM 108284</strain>
    </source>
</reference>
<dbReference type="PANTHER" id="PTHR14218">
    <property type="entry name" value="PROTEASE S8 TRIPEPTIDYL PEPTIDASE I CLN2"/>
    <property type="match status" value="1"/>
</dbReference>
<feature type="active site" description="Charge relay system" evidence="11">
    <location>
        <position position="161"/>
    </location>
</feature>
<comment type="caution">
    <text evidence="14">The sequence shown here is derived from an EMBL/GenBank/DDBJ whole genome shotgun (WGS) entry which is preliminary data.</text>
</comment>
<proteinExistence type="predicted"/>
<evidence type="ECO:0000313" key="15">
    <source>
        <dbReference type="Proteomes" id="UP000298061"/>
    </source>
</evidence>
<dbReference type="GO" id="GO:0008240">
    <property type="term" value="F:tripeptidyl-peptidase activity"/>
    <property type="evidence" value="ECO:0007669"/>
    <property type="project" value="UniProtKB-EC"/>
</dbReference>
<dbReference type="PANTHER" id="PTHR14218:SF15">
    <property type="entry name" value="TRIPEPTIDYL-PEPTIDASE 1"/>
    <property type="match status" value="1"/>
</dbReference>
<dbReference type="InterPro" id="IPR015366">
    <property type="entry name" value="S53_propep"/>
</dbReference>
<dbReference type="GO" id="GO:0004252">
    <property type="term" value="F:serine-type endopeptidase activity"/>
    <property type="evidence" value="ECO:0007669"/>
    <property type="project" value="UniProtKB-UniRule"/>
</dbReference>
<gene>
    <name evidence="14" type="ORF">EWM64_g3115</name>
</gene>
<comment type="function">
    <text evidence="2">Secreted tripeptidyl-peptidase which degrades proteins at acidic pHs and is involved in virulence.</text>
</comment>
<evidence type="ECO:0000256" key="3">
    <source>
        <dbReference type="ARBA" id="ARBA00004239"/>
    </source>
</evidence>
<comment type="catalytic activity">
    <reaction evidence="1">
        <text>Release of an N-terminal tripeptide from a polypeptide.</text>
        <dbReference type="EC" id="3.4.14.10"/>
    </reaction>
</comment>
<evidence type="ECO:0000256" key="8">
    <source>
        <dbReference type="ARBA" id="ARBA00022825"/>
    </source>
</evidence>
<dbReference type="STRING" id="135208.A0A4Z0A3J2"/>
<evidence type="ECO:0000256" key="7">
    <source>
        <dbReference type="ARBA" id="ARBA00022801"/>
    </source>
</evidence>
<keyword evidence="6 11" id="KW-0479">Metal-binding</keyword>
<evidence type="ECO:0000259" key="13">
    <source>
        <dbReference type="PROSITE" id="PS51695"/>
    </source>
</evidence>
<dbReference type="SUPFAM" id="SSF54897">
    <property type="entry name" value="Protease propeptides/inhibitors"/>
    <property type="match status" value="1"/>
</dbReference>
<evidence type="ECO:0000313" key="14">
    <source>
        <dbReference type="EMBL" id="TFY80897.1"/>
    </source>
</evidence>
<sequence>MQRSVFVRTLLIACLLRYTAATQHVSMYVHERRSSIPKIFVEDGPAPEDRILDLRISLLANDPEGLEKALYAISTPGNPAYRQHLSKAKLYGLPAKSAMQSSNGIAVAGFINQWANAADLQLFLKQYRSDVDSSTGFSSVFLDGGSNSQDLNSAGMEAGVDIQWTIGLASGVPVTFYSVGEDSNNGGIDGWIDLVNYLLSQDHPPQVLTTSCSFDESDVPIDVASSLCNLYAQLGARGTSVIFSSGDGGVAGGSNKTCTSFVPTFPSTCPYVTSVGATSSLAPEVAAQHSSGGFSNYFATPFYQTSAASTFLKQLDGAYNGIFNGSGRGFPDVSAQGANMAFVYRQQQKLGGGTSFAAPVFASTVALLNAELAAAGKAPLGFLNPLIYSSTGAFTDIVQGSNPGCGTGGFSAMSGWDPVSGIGTPVYSALRSAVSLS</sequence>
<feature type="binding site" evidence="11">
    <location>
        <position position="415"/>
    </location>
    <ligand>
        <name>Ca(2+)</name>
        <dbReference type="ChEBI" id="CHEBI:29108"/>
    </ligand>
</feature>
<feature type="active site" description="Charge relay system" evidence="11">
    <location>
        <position position="355"/>
    </location>
</feature>
<dbReference type="AlphaFoldDB" id="A0A4Z0A3J2"/>
<dbReference type="Gene3D" id="3.40.50.200">
    <property type="entry name" value="Peptidase S8/S53 domain"/>
    <property type="match status" value="1"/>
</dbReference>
<evidence type="ECO:0000256" key="12">
    <source>
        <dbReference type="SAM" id="SignalP"/>
    </source>
</evidence>
<dbReference type="EC" id="3.4.14.10" evidence="4"/>
<name>A0A4Z0A3J2_9AGAM</name>
<accession>A0A4Z0A3J2</accession>
<dbReference type="PROSITE" id="PS51695">
    <property type="entry name" value="SEDOLISIN"/>
    <property type="match status" value="1"/>
</dbReference>
<keyword evidence="7 11" id="KW-0378">Hydrolase</keyword>
<feature type="chain" id="PRO_5021325440" description="tripeptidyl-peptidase II" evidence="12">
    <location>
        <begin position="22"/>
        <end position="437"/>
    </location>
</feature>
<keyword evidence="8 11" id="KW-0720">Serine protease</keyword>
<keyword evidence="5 11" id="KW-0645">Protease</keyword>
<feature type="signal peptide" evidence="12">
    <location>
        <begin position="1"/>
        <end position="21"/>
    </location>
</feature>
<dbReference type="GO" id="GO:0005576">
    <property type="term" value="C:extracellular region"/>
    <property type="evidence" value="ECO:0007669"/>
    <property type="project" value="UniProtKB-SubCell"/>
</dbReference>
<evidence type="ECO:0000256" key="11">
    <source>
        <dbReference type="PROSITE-ProRule" id="PRU01032"/>
    </source>
</evidence>
<keyword evidence="15" id="KW-1185">Reference proteome</keyword>
<evidence type="ECO:0000256" key="5">
    <source>
        <dbReference type="ARBA" id="ARBA00022670"/>
    </source>
</evidence>
<keyword evidence="12" id="KW-0732">Signal</keyword>
<dbReference type="OrthoDB" id="409122at2759"/>
<keyword evidence="10" id="KW-0865">Zymogen</keyword>
<keyword evidence="9 11" id="KW-0106">Calcium</keyword>
<feature type="binding site" evidence="11">
    <location>
        <position position="397"/>
    </location>
    <ligand>
        <name>Ca(2+)</name>
        <dbReference type="ChEBI" id="CHEBI:29108"/>
    </ligand>
</feature>
<comment type="cofactor">
    <cofactor evidence="11">
        <name>Ca(2+)</name>
        <dbReference type="ChEBI" id="CHEBI:29108"/>
    </cofactor>
    <text evidence="11">Binds 1 Ca(2+) ion per subunit.</text>
</comment>
<dbReference type="InterPro" id="IPR000209">
    <property type="entry name" value="Peptidase_S8/S53_dom"/>
</dbReference>
<evidence type="ECO:0000256" key="10">
    <source>
        <dbReference type="ARBA" id="ARBA00023145"/>
    </source>
</evidence>
<protein>
    <recommendedName>
        <fullName evidence="4">tripeptidyl-peptidase II</fullName>
        <ecNumber evidence="4">3.4.14.10</ecNumber>
    </recommendedName>
</protein>
<evidence type="ECO:0000256" key="4">
    <source>
        <dbReference type="ARBA" id="ARBA00012462"/>
    </source>
</evidence>
<dbReference type="Pfam" id="PF09286">
    <property type="entry name" value="Pro-kuma_activ"/>
    <property type="match status" value="1"/>
</dbReference>
<dbReference type="EMBL" id="SFCI01000274">
    <property type="protein sequence ID" value="TFY80897.1"/>
    <property type="molecule type" value="Genomic_DNA"/>
</dbReference>
<dbReference type="Proteomes" id="UP000298061">
    <property type="component" value="Unassembled WGS sequence"/>
</dbReference>
<dbReference type="CDD" id="cd04056">
    <property type="entry name" value="Peptidases_S53"/>
    <property type="match status" value="1"/>
</dbReference>
<evidence type="ECO:0000256" key="9">
    <source>
        <dbReference type="ARBA" id="ARBA00022837"/>
    </source>
</evidence>
<comment type="subcellular location">
    <subcellularLocation>
        <location evidence="3">Secreted</location>
        <location evidence="3">Extracellular space</location>
    </subcellularLocation>
</comment>
<dbReference type="SUPFAM" id="SSF52743">
    <property type="entry name" value="Subtilisin-like"/>
    <property type="match status" value="1"/>
</dbReference>
<feature type="binding site" evidence="11">
    <location>
        <position position="417"/>
    </location>
    <ligand>
        <name>Ca(2+)</name>
        <dbReference type="ChEBI" id="CHEBI:29108"/>
    </ligand>
</feature>
<dbReference type="InterPro" id="IPR036852">
    <property type="entry name" value="Peptidase_S8/S53_dom_sf"/>
</dbReference>
<feature type="binding site" evidence="11">
    <location>
        <position position="396"/>
    </location>
    <ligand>
        <name>Ca(2+)</name>
        <dbReference type="ChEBI" id="CHEBI:29108"/>
    </ligand>
</feature>
<dbReference type="InterPro" id="IPR050819">
    <property type="entry name" value="Tripeptidyl-peptidase_I"/>
</dbReference>
<organism evidence="14 15">
    <name type="scientific">Hericium alpestre</name>
    <dbReference type="NCBI Taxonomy" id="135208"/>
    <lineage>
        <taxon>Eukaryota</taxon>
        <taxon>Fungi</taxon>
        <taxon>Dikarya</taxon>
        <taxon>Basidiomycota</taxon>
        <taxon>Agaricomycotina</taxon>
        <taxon>Agaricomycetes</taxon>
        <taxon>Russulales</taxon>
        <taxon>Hericiaceae</taxon>
        <taxon>Hericium</taxon>
    </lineage>
</organism>
<dbReference type="InterPro" id="IPR030400">
    <property type="entry name" value="Sedolisin_dom"/>
</dbReference>